<reference evidence="2 3" key="1">
    <citation type="journal article" date="2013" name="Proc. Natl. Acad. Sci. U.S.A.">
        <title>Fine-scale variation in meiotic recombination in Mimulus inferred from population shotgun sequencing.</title>
        <authorList>
            <person name="Hellsten U."/>
            <person name="Wright K.M."/>
            <person name="Jenkins J."/>
            <person name="Shu S."/>
            <person name="Yuan Y."/>
            <person name="Wessler S.R."/>
            <person name="Schmutz J."/>
            <person name="Willis J.H."/>
            <person name="Rokhsar D.S."/>
        </authorList>
    </citation>
    <scope>NUCLEOTIDE SEQUENCE [LARGE SCALE GENOMIC DNA]</scope>
    <source>
        <strain evidence="3">cv. DUN x IM62</strain>
    </source>
</reference>
<dbReference type="SUPFAM" id="SSF81383">
    <property type="entry name" value="F-box domain"/>
    <property type="match status" value="1"/>
</dbReference>
<dbReference type="InterPro" id="IPR036047">
    <property type="entry name" value="F-box-like_dom_sf"/>
</dbReference>
<dbReference type="EMBL" id="KI631110">
    <property type="protein sequence ID" value="EYU30251.1"/>
    <property type="molecule type" value="Genomic_DNA"/>
</dbReference>
<dbReference type="STRING" id="4155.A0A022QQM2"/>
<evidence type="ECO:0000313" key="3">
    <source>
        <dbReference type="Proteomes" id="UP000030748"/>
    </source>
</evidence>
<dbReference type="AlphaFoldDB" id="A0A022QQM2"/>
<dbReference type="Proteomes" id="UP000030748">
    <property type="component" value="Unassembled WGS sequence"/>
</dbReference>
<protein>
    <recommendedName>
        <fullName evidence="1">F-box domain-containing protein</fullName>
    </recommendedName>
</protein>
<keyword evidence="3" id="KW-1185">Reference proteome</keyword>
<gene>
    <name evidence="2" type="ORF">MIMGU_mgv1a018683mg</name>
</gene>
<accession>A0A022QQM2</accession>
<dbReference type="Pfam" id="PF00646">
    <property type="entry name" value="F-box"/>
    <property type="match status" value="1"/>
</dbReference>
<dbReference type="PROSITE" id="PS50181">
    <property type="entry name" value="FBOX"/>
    <property type="match status" value="1"/>
</dbReference>
<dbReference type="PANTHER" id="PTHR31639">
    <property type="entry name" value="F-BOX PROTEIN-LIKE"/>
    <property type="match status" value="1"/>
</dbReference>
<sequence>MDMISELPKHILHRILYFLSQNEAVRTSVLSKSWRTIWRTRPNLDLDFSDPTFRHSTREFLFVVDNTLQLYRDRTLRLEEFRLSICTDHYESVSLLQKWIPLLTSMGVKEFRLSISSKTSDPGRLDLPSVVFEAVESLKHLRVERFLFDEKAIEKITLCKNLRSLHLQMIARCPLIENLCVEGLGIGLRTINTNDLRNLEEFTFTERLGLCCRHFPVELCSIEIYPVSLRTININYGNIMFRKEANFLNLNDLFLQGVKSSLDNLSFGKFPRLRRLTLLHCDGLKESRVFIDAPNILYFEYKGDFVPTVSFATNSFRDWKSEIHIQHINDGSPSWFLKLNKLLKSLSQSKISLSIYKHPNDEKDIIQENIDPVHDKPVLVESLNLACGLSSFPALVNGVFSICRSRNIGNYLKAWHDEFVESEYSWRGWEVEFVGYMWKILMERESGSKDEPSRLLLRDLEEASMEIMKSIHGDEKEDEWYRAPLSECLLNLSRSYCRFALKWRDTM</sequence>
<evidence type="ECO:0000313" key="2">
    <source>
        <dbReference type="EMBL" id="EYU30251.1"/>
    </source>
</evidence>
<dbReference type="PANTHER" id="PTHR31639:SF42">
    <property type="entry name" value="OS02G0160200 PROTEIN"/>
    <property type="match status" value="1"/>
</dbReference>
<proteinExistence type="predicted"/>
<dbReference type="Gene3D" id="1.20.1280.50">
    <property type="match status" value="1"/>
</dbReference>
<evidence type="ECO:0000259" key="1">
    <source>
        <dbReference type="PROSITE" id="PS50181"/>
    </source>
</evidence>
<name>A0A022QQM2_ERYGU</name>
<organism evidence="2 3">
    <name type="scientific">Erythranthe guttata</name>
    <name type="common">Yellow monkey flower</name>
    <name type="synonym">Mimulus guttatus</name>
    <dbReference type="NCBI Taxonomy" id="4155"/>
    <lineage>
        <taxon>Eukaryota</taxon>
        <taxon>Viridiplantae</taxon>
        <taxon>Streptophyta</taxon>
        <taxon>Embryophyta</taxon>
        <taxon>Tracheophyta</taxon>
        <taxon>Spermatophyta</taxon>
        <taxon>Magnoliopsida</taxon>
        <taxon>eudicotyledons</taxon>
        <taxon>Gunneridae</taxon>
        <taxon>Pentapetalae</taxon>
        <taxon>asterids</taxon>
        <taxon>lamiids</taxon>
        <taxon>Lamiales</taxon>
        <taxon>Phrymaceae</taxon>
        <taxon>Erythranthe</taxon>
    </lineage>
</organism>
<dbReference type="InterPro" id="IPR001810">
    <property type="entry name" value="F-box_dom"/>
</dbReference>
<feature type="domain" description="F-box" evidence="1">
    <location>
        <begin position="1"/>
        <end position="56"/>
    </location>
</feature>